<feature type="signal peptide" evidence="1">
    <location>
        <begin position="1"/>
        <end position="22"/>
    </location>
</feature>
<gene>
    <name evidence="3" type="ORF">HW115_09620</name>
</gene>
<accession>A0A851GF93</accession>
<feature type="domain" description="Ice-binding protein C-terminal" evidence="2">
    <location>
        <begin position="225"/>
        <end position="246"/>
    </location>
</feature>
<reference evidence="3 4" key="1">
    <citation type="submission" date="2020-07" db="EMBL/GenBank/DDBJ databases">
        <title>Roseicoccus Jingziensis gen. nov., sp. nov., isolated from coastal seawater.</title>
        <authorList>
            <person name="Feng X."/>
        </authorList>
    </citation>
    <scope>NUCLEOTIDE SEQUENCE [LARGE SCALE GENOMIC DNA]</scope>
    <source>
        <strain evidence="3 4">N1E253</strain>
    </source>
</reference>
<proteinExistence type="predicted"/>
<dbReference type="NCBIfam" id="TIGR02595">
    <property type="entry name" value="PEP_CTERM"/>
    <property type="match status" value="1"/>
</dbReference>
<dbReference type="SUPFAM" id="SSF49899">
    <property type="entry name" value="Concanavalin A-like lectins/glucanases"/>
    <property type="match status" value="1"/>
</dbReference>
<dbReference type="InterPro" id="IPR013424">
    <property type="entry name" value="Ice-binding_C"/>
</dbReference>
<dbReference type="EMBL" id="JACBAZ010000003">
    <property type="protein sequence ID" value="NWK55869.1"/>
    <property type="molecule type" value="Genomic_DNA"/>
</dbReference>
<comment type="caution">
    <text evidence="3">The sequence shown here is derived from an EMBL/GenBank/DDBJ whole genome shotgun (WGS) entry which is preliminary data.</text>
</comment>
<evidence type="ECO:0000259" key="2">
    <source>
        <dbReference type="Pfam" id="PF07589"/>
    </source>
</evidence>
<dbReference type="Proteomes" id="UP000557872">
    <property type="component" value="Unassembled WGS sequence"/>
</dbReference>
<protein>
    <submittedName>
        <fullName evidence="3">PEP-CTERM sorting domain-containing protein</fullName>
    </submittedName>
</protein>
<dbReference type="Gene3D" id="2.60.120.200">
    <property type="match status" value="1"/>
</dbReference>
<name>A0A851GF93_9BACT</name>
<feature type="chain" id="PRO_5032734892" evidence="1">
    <location>
        <begin position="23"/>
        <end position="247"/>
    </location>
</feature>
<evidence type="ECO:0000313" key="4">
    <source>
        <dbReference type="Proteomes" id="UP000557872"/>
    </source>
</evidence>
<dbReference type="InterPro" id="IPR013320">
    <property type="entry name" value="ConA-like_dom_sf"/>
</dbReference>
<dbReference type="RefSeq" id="WP_178932406.1">
    <property type="nucleotide sequence ID" value="NZ_JACBAZ010000003.1"/>
</dbReference>
<keyword evidence="4" id="KW-1185">Reference proteome</keyword>
<sequence length="247" mass="25564">MKAYSLFTHLVLPLGLTSLASATTIASWDFTSATNPQNDTSGNGYNLSVGAGVSFNTTTGADFNGTNNGELSIAYNAALEPGSISAGETWTISLTGVQSDMTSGYGAVYSSRDNNGATGTGAIIYRNGVNGNWEFWTGTSSNAWNVINSGVSVSTSATYDLTASWDGTTMTFTVDDGNSEVTNTLSPGNVVFNSGNNGTGFGNGGDTSSEFFFDGRIQSATITVVPEPSSLTLIGLGSLALILRRRK</sequence>
<dbReference type="AlphaFoldDB" id="A0A851GF93"/>
<dbReference type="Pfam" id="PF07589">
    <property type="entry name" value="PEP-CTERM"/>
    <property type="match status" value="1"/>
</dbReference>
<keyword evidence="1" id="KW-0732">Signal</keyword>
<evidence type="ECO:0000313" key="3">
    <source>
        <dbReference type="EMBL" id="NWK55869.1"/>
    </source>
</evidence>
<organism evidence="3 4">
    <name type="scientific">Oceaniferula marina</name>
    <dbReference type="NCBI Taxonomy" id="2748318"/>
    <lineage>
        <taxon>Bacteria</taxon>
        <taxon>Pseudomonadati</taxon>
        <taxon>Verrucomicrobiota</taxon>
        <taxon>Verrucomicrobiia</taxon>
        <taxon>Verrucomicrobiales</taxon>
        <taxon>Verrucomicrobiaceae</taxon>
        <taxon>Oceaniferula</taxon>
    </lineage>
</organism>
<evidence type="ECO:0000256" key="1">
    <source>
        <dbReference type="SAM" id="SignalP"/>
    </source>
</evidence>